<keyword evidence="1" id="KW-0433">Leucine-rich repeat</keyword>
<keyword evidence="3" id="KW-0677">Repeat</keyword>
<dbReference type="InterPro" id="IPR001611">
    <property type="entry name" value="Leu-rich_rpt"/>
</dbReference>
<dbReference type="Gene3D" id="3.80.10.10">
    <property type="entry name" value="Ribonuclease Inhibitor"/>
    <property type="match status" value="3"/>
</dbReference>
<dbReference type="EMBL" id="QGKV02000297">
    <property type="protein sequence ID" value="KAF3609516.1"/>
    <property type="molecule type" value="Genomic_DNA"/>
</dbReference>
<evidence type="ECO:0000256" key="6">
    <source>
        <dbReference type="SAM" id="SignalP"/>
    </source>
</evidence>
<proteinExistence type="predicted"/>
<sequence length="700" mass="77668">MMIPSQSFSFIFFLSFIFNTLASPTLERDALSEFKNEFPISAPDPEDPFASSFSSWNTSSDHCSWEGVSCDVNSGEVISLFLEDIFLNGSLKSNTSLFKLQHLQHLSLINCHLRGEISSSLGNLSHLMQLDLSYNELGGEIPSSIGNLSHLSHLYLSSNYLVGEIPSSIGNLSPLIELLDLYGNHLIGEIPSSLGNLSHLTTLILAENHLIGEIPPSMGNLNQLTFLNLGPNNLSGNIPSSFASFNKLSQLSLSYNQFSGGGLPHILSNLTSLSSLDISHNHFKSKLPSDMSRHNNLEIFSASRNYFVGNVPTSLFMIPSLKEVYLSENQLEGPLEFGNTSTSSELQYLDLSSNDFYGPISEDISRFLILQTLDLSNNKFIGAIPESMSKLVSLYSLDLSNNSFTRLIPGSISKLVSLNELDLSYNKLEGQVPSFLWSLSSLKLSHNSFSNLEDSMQVVVSGRHSNLSSSSFRGPVHHVDLGSNSLRGSFPLWICKCTSLVFLDLSNNHLTGSIPSCLMHYIASVRQIILRNNNLSRSLPDIFNSATKLRSLDISRNHLVGKLPKSLINCKSMEYLNLKGNKFKDTFPSWLSSLIRLRVLLLGSNEFYGPISSHFGFPSLRSWGKRTRGAAECSNRVFGPSYAVGFVQKLLKDDNIWWLEAQASLASLQDRLWSRLVKEAVKERRCKDYCTTIVIVFKRG</sequence>
<feature type="domain" description="Leucine-rich repeat-containing N-terminal plant-type" evidence="7">
    <location>
        <begin position="27"/>
        <end position="71"/>
    </location>
</feature>
<evidence type="ECO:0000256" key="3">
    <source>
        <dbReference type="ARBA" id="ARBA00022737"/>
    </source>
</evidence>
<dbReference type="Pfam" id="PF13855">
    <property type="entry name" value="LRR_8"/>
    <property type="match status" value="3"/>
</dbReference>
<dbReference type="SUPFAM" id="SSF52058">
    <property type="entry name" value="L domain-like"/>
    <property type="match status" value="1"/>
</dbReference>
<evidence type="ECO:0000259" key="7">
    <source>
        <dbReference type="Pfam" id="PF08263"/>
    </source>
</evidence>
<name>A0ABQ7F0M3_BRACR</name>
<organism evidence="8 9">
    <name type="scientific">Brassica cretica</name>
    <name type="common">Mustard</name>
    <dbReference type="NCBI Taxonomy" id="69181"/>
    <lineage>
        <taxon>Eukaryota</taxon>
        <taxon>Viridiplantae</taxon>
        <taxon>Streptophyta</taxon>
        <taxon>Embryophyta</taxon>
        <taxon>Tracheophyta</taxon>
        <taxon>Spermatophyta</taxon>
        <taxon>Magnoliopsida</taxon>
        <taxon>eudicotyledons</taxon>
        <taxon>Gunneridae</taxon>
        <taxon>Pentapetalae</taxon>
        <taxon>rosids</taxon>
        <taxon>malvids</taxon>
        <taxon>Brassicales</taxon>
        <taxon>Brassicaceae</taxon>
        <taxon>Brassiceae</taxon>
        <taxon>Brassica</taxon>
    </lineage>
</organism>
<evidence type="ECO:0000313" key="9">
    <source>
        <dbReference type="Proteomes" id="UP000266723"/>
    </source>
</evidence>
<dbReference type="PANTHER" id="PTHR48057:SF29">
    <property type="entry name" value="OS02G0609900 PROTEIN"/>
    <property type="match status" value="1"/>
</dbReference>
<dbReference type="Proteomes" id="UP000266723">
    <property type="component" value="Unassembled WGS sequence"/>
</dbReference>
<dbReference type="InterPro" id="IPR013210">
    <property type="entry name" value="LRR_N_plant-typ"/>
</dbReference>
<evidence type="ECO:0000256" key="4">
    <source>
        <dbReference type="ARBA" id="ARBA00022989"/>
    </source>
</evidence>
<evidence type="ECO:0000256" key="5">
    <source>
        <dbReference type="ARBA" id="ARBA00023136"/>
    </source>
</evidence>
<dbReference type="SMART" id="SM00369">
    <property type="entry name" value="LRR_TYP"/>
    <property type="match status" value="7"/>
</dbReference>
<reference evidence="8 9" key="1">
    <citation type="journal article" date="2020" name="BMC Genomics">
        <title>Intraspecific diversification of the crop wild relative Brassica cretica Lam. using demographic model selection.</title>
        <authorList>
            <person name="Kioukis A."/>
            <person name="Michalopoulou V.A."/>
            <person name="Briers L."/>
            <person name="Pirintsos S."/>
            <person name="Studholme D.J."/>
            <person name="Pavlidis P."/>
            <person name="Sarris P.F."/>
        </authorList>
    </citation>
    <scope>NUCLEOTIDE SEQUENCE [LARGE SCALE GENOMIC DNA]</scope>
    <source>
        <strain evidence="9">cv. PFS-1207/04</strain>
    </source>
</reference>
<dbReference type="InterPro" id="IPR052595">
    <property type="entry name" value="LRRC69/RLP"/>
</dbReference>
<keyword evidence="2" id="KW-0812">Transmembrane</keyword>
<dbReference type="InterPro" id="IPR032675">
    <property type="entry name" value="LRR_dom_sf"/>
</dbReference>
<protein>
    <recommendedName>
        <fullName evidence="7">Leucine-rich repeat-containing N-terminal plant-type domain-containing protein</fullName>
    </recommendedName>
</protein>
<accession>A0ABQ7F0M3</accession>
<evidence type="ECO:0000256" key="1">
    <source>
        <dbReference type="ARBA" id="ARBA00022614"/>
    </source>
</evidence>
<dbReference type="Pfam" id="PF00560">
    <property type="entry name" value="LRR_1"/>
    <property type="match status" value="7"/>
</dbReference>
<dbReference type="PANTHER" id="PTHR48057">
    <property type="entry name" value="LEUCINE-RICH REPEAT SERINE/THREONINE-PROTEIN KINASE 1"/>
    <property type="match status" value="1"/>
</dbReference>
<dbReference type="Pfam" id="PF08263">
    <property type="entry name" value="LRRNT_2"/>
    <property type="match status" value="1"/>
</dbReference>
<keyword evidence="5" id="KW-0472">Membrane</keyword>
<dbReference type="SUPFAM" id="SSF52047">
    <property type="entry name" value="RNI-like"/>
    <property type="match status" value="1"/>
</dbReference>
<evidence type="ECO:0000256" key="2">
    <source>
        <dbReference type="ARBA" id="ARBA00022692"/>
    </source>
</evidence>
<feature type="signal peptide" evidence="6">
    <location>
        <begin position="1"/>
        <end position="22"/>
    </location>
</feature>
<feature type="chain" id="PRO_5045277812" description="Leucine-rich repeat-containing N-terminal plant-type domain-containing protein" evidence="6">
    <location>
        <begin position="23"/>
        <end position="700"/>
    </location>
</feature>
<keyword evidence="4" id="KW-1133">Transmembrane helix</keyword>
<dbReference type="InterPro" id="IPR003591">
    <property type="entry name" value="Leu-rich_rpt_typical-subtyp"/>
</dbReference>
<keyword evidence="9" id="KW-1185">Reference proteome</keyword>
<evidence type="ECO:0000313" key="8">
    <source>
        <dbReference type="EMBL" id="KAF3609516.1"/>
    </source>
</evidence>
<keyword evidence="6" id="KW-0732">Signal</keyword>
<dbReference type="PRINTS" id="PR00019">
    <property type="entry name" value="LEURICHRPT"/>
</dbReference>
<comment type="caution">
    <text evidence="8">The sequence shown here is derived from an EMBL/GenBank/DDBJ whole genome shotgun (WGS) entry which is preliminary data.</text>
</comment>
<gene>
    <name evidence="8" type="ORF">DY000_02045692</name>
</gene>